<dbReference type="OrthoDB" id="9758822at2"/>
<keyword evidence="8" id="KW-0732">Signal</keyword>
<dbReference type="KEGG" id="fgg:FSB75_10460"/>
<evidence type="ECO:0000256" key="1">
    <source>
        <dbReference type="ARBA" id="ARBA00001255"/>
    </source>
</evidence>
<dbReference type="InterPro" id="IPR031704">
    <property type="entry name" value="Glyco_hydro_36_N"/>
</dbReference>
<protein>
    <recommendedName>
        <fullName evidence="2 5">Alpha-galactosidase</fullName>
        <ecNumber evidence="2 5">3.2.1.22</ecNumber>
    </recommendedName>
</protein>
<evidence type="ECO:0000313" key="12">
    <source>
        <dbReference type="Proteomes" id="UP000321204"/>
    </source>
</evidence>
<dbReference type="Gene3D" id="3.20.20.70">
    <property type="entry name" value="Aldolase class I"/>
    <property type="match status" value="1"/>
</dbReference>
<dbReference type="InterPro" id="IPR038417">
    <property type="entry name" value="Alpga-gal_N_sf"/>
</dbReference>
<keyword evidence="4 5" id="KW-0326">Glycosidase</keyword>
<accession>A0A5B8UIT5</accession>
<feature type="binding site" evidence="7">
    <location>
        <begin position="471"/>
        <end position="475"/>
    </location>
    <ligand>
        <name>substrate</name>
    </ligand>
</feature>
<comment type="catalytic activity">
    <reaction evidence="1 5">
        <text>Hydrolysis of terminal, non-reducing alpha-D-galactose residues in alpha-D-galactosides, including galactose oligosaccharides, galactomannans and galactolipids.</text>
        <dbReference type="EC" id="3.2.1.22"/>
    </reaction>
</comment>
<proteinExistence type="inferred from homology"/>
<dbReference type="PIRSF" id="PIRSF005536">
    <property type="entry name" value="Agal"/>
    <property type="match status" value="1"/>
</dbReference>
<feature type="binding site" evidence="7">
    <location>
        <position position="543"/>
    </location>
    <ligand>
        <name>substrate</name>
    </ligand>
</feature>
<dbReference type="InterPro" id="IPR050985">
    <property type="entry name" value="Alpha-glycosidase_related"/>
</dbReference>
<dbReference type="CDD" id="cd14791">
    <property type="entry name" value="GH36"/>
    <property type="match status" value="1"/>
</dbReference>
<dbReference type="InterPro" id="IPR013780">
    <property type="entry name" value="Glyco_hydro_b"/>
</dbReference>
<evidence type="ECO:0000256" key="5">
    <source>
        <dbReference type="PIRNR" id="PIRNR005536"/>
    </source>
</evidence>
<feature type="binding site" evidence="7">
    <location>
        <begin position="361"/>
        <end position="362"/>
    </location>
    <ligand>
        <name>substrate</name>
    </ligand>
</feature>
<dbReference type="Gene3D" id="2.60.40.1180">
    <property type="entry name" value="Golgi alpha-mannosidase II"/>
    <property type="match status" value="1"/>
</dbReference>
<dbReference type="InterPro" id="IPR017853">
    <property type="entry name" value="GH"/>
</dbReference>
<feature type="active site" description="Proton donor" evidence="6">
    <location>
        <position position="543"/>
    </location>
</feature>
<feature type="signal peptide" evidence="8">
    <location>
        <begin position="1"/>
        <end position="20"/>
    </location>
</feature>
<feature type="domain" description="Glycosyl hydrolase family 36 C-terminal" evidence="9">
    <location>
        <begin position="643"/>
        <end position="724"/>
    </location>
</feature>
<feature type="binding site" evidence="7">
    <location>
        <position position="438"/>
    </location>
    <ligand>
        <name>substrate</name>
    </ligand>
</feature>
<dbReference type="PANTHER" id="PTHR43053">
    <property type="entry name" value="GLYCOSIDASE FAMILY 31"/>
    <property type="match status" value="1"/>
</dbReference>
<evidence type="ECO:0000259" key="9">
    <source>
        <dbReference type="Pfam" id="PF16874"/>
    </source>
</evidence>
<gene>
    <name evidence="11" type="ORF">FSB75_10460</name>
</gene>
<name>A0A5B8UIT5_9BACT</name>
<comment type="similarity">
    <text evidence="5">Belongs to the glycosyl hydrolase.</text>
</comment>
<dbReference type="InterPro" id="IPR031705">
    <property type="entry name" value="Glyco_hydro_36_C"/>
</dbReference>
<feature type="chain" id="PRO_5022891081" description="Alpha-galactosidase" evidence="8">
    <location>
        <begin position="21"/>
        <end position="727"/>
    </location>
</feature>
<dbReference type="Pfam" id="PF16874">
    <property type="entry name" value="Glyco_hydro_36C"/>
    <property type="match status" value="1"/>
</dbReference>
<dbReference type="GO" id="GO:0004557">
    <property type="term" value="F:alpha-galactosidase activity"/>
    <property type="evidence" value="ECO:0007669"/>
    <property type="project" value="UniProtKB-UniRule"/>
</dbReference>
<sequence length="727" mass="83494">MKRIAIVLWALMLFSMNASSQIDSVMNASGKLLGWNILTQSSVYQLMLNDRGEVVPVFYGPKAHVERMLPQDRSRGNGPFQLNEVTVRGKYADKIPLVEVMFADGTRDCELVFEKAEVITVESRKTLRITQKDKYYPFVVVSYFRPLPEYDILEKWTEVKNTGKKEAIQIENLLSSSILLQPARYFLTHHGGRWLNEFQLQKTELTTGTKTMQARDFSSFENSPWFAVSNQQEADAPNASVWFGQVHYSGNWRIDLESTVSGHLQIAGGINFWDTQWKLEAGQSFTTPKMTFGFTQKGTDEAARLSAAYIRKEILRPSLRDKIRPVIYNSWYATGFNVNEEGQLKLAREAKDLGVELFVIDDGWFAGRKDDHAGLGDWFTDPDKFPNGLNPLIQKINDMGMQFGIWVEPEMVNPNSQLYKKHPDWVLYFPNRTKTEWRNQLTLNLAREDVYQYLLQSMTFLLKNHNIKFIKWDRNRGLTEPGWPSASPSMQREVRLRYMNNLYRLVDELEKRFPDVLFESCSSGGGRPDLGMLSRMDQTWTSDNTNPLDRLFIQYGYLSAFPANTMVCWTTGYDRSSINLPQEFIFYVAMQGVLGVGDNILQWNDKQKEIARTKIAEYKSIRNMVQQGNLYRLKSPFEGNKIALQYVSLNASEAVVLCYNLGKLMEGATDESRSNKQLLLQGLDPKALYTLDDKNKTTLSGEYLMTIGILWPVSTAYRSAVIKLKKQ</sequence>
<evidence type="ECO:0000256" key="4">
    <source>
        <dbReference type="ARBA" id="ARBA00023295"/>
    </source>
</evidence>
<reference evidence="11 12" key="1">
    <citation type="journal article" date="2015" name="Int. J. Syst. Evol. Microbiol.">
        <title>Flavisolibacter ginsenosidimutans sp. nov., with ginsenoside-converting activity isolated from soil used for cultivating ginseng.</title>
        <authorList>
            <person name="Zhao Y."/>
            <person name="Liu Q."/>
            <person name="Kang M.S."/>
            <person name="Jin F."/>
            <person name="Yu H."/>
            <person name="Im W.T."/>
        </authorList>
    </citation>
    <scope>NUCLEOTIDE SEQUENCE [LARGE SCALE GENOMIC DNA]</scope>
    <source>
        <strain evidence="11 12">Gsoil 636</strain>
    </source>
</reference>
<dbReference type="Gene3D" id="2.70.98.60">
    <property type="entry name" value="alpha-galactosidase from lactobacil brevis"/>
    <property type="match status" value="1"/>
</dbReference>
<evidence type="ECO:0000256" key="3">
    <source>
        <dbReference type="ARBA" id="ARBA00022801"/>
    </source>
</evidence>
<feature type="domain" description="Glycosyl hydrolase family 36 N-terminal" evidence="10">
    <location>
        <begin position="79"/>
        <end position="280"/>
    </location>
</feature>
<keyword evidence="12" id="KW-1185">Reference proteome</keyword>
<feature type="active site" description="Nucleophile" evidence="6">
    <location>
        <position position="473"/>
    </location>
</feature>
<evidence type="ECO:0000313" key="11">
    <source>
        <dbReference type="EMBL" id="QEC56296.1"/>
    </source>
</evidence>
<dbReference type="InterPro" id="IPR002252">
    <property type="entry name" value="Glyco_hydro_36"/>
</dbReference>
<dbReference type="InterPro" id="IPR013785">
    <property type="entry name" value="Aldolase_TIM"/>
</dbReference>
<feature type="binding site" evidence="7">
    <location>
        <position position="194"/>
    </location>
    <ligand>
        <name>substrate</name>
    </ligand>
</feature>
<dbReference type="GO" id="GO:0016052">
    <property type="term" value="P:carbohydrate catabolic process"/>
    <property type="evidence" value="ECO:0007669"/>
    <property type="project" value="InterPro"/>
</dbReference>
<dbReference type="PRINTS" id="PR00743">
    <property type="entry name" value="GLHYDRLASE36"/>
</dbReference>
<organism evidence="11 12">
    <name type="scientific">Flavisolibacter ginsenosidimutans</name>
    <dbReference type="NCBI Taxonomy" id="661481"/>
    <lineage>
        <taxon>Bacteria</taxon>
        <taxon>Pseudomonadati</taxon>
        <taxon>Bacteroidota</taxon>
        <taxon>Chitinophagia</taxon>
        <taxon>Chitinophagales</taxon>
        <taxon>Chitinophagaceae</taxon>
        <taxon>Flavisolibacter</taxon>
    </lineage>
</organism>
<evidence type="ECO:0000256" key="6">
    <source>
        <dbReference type="PIRSR" id="PIRSR005536-1"/>
    </source>
</evidence>
<dbReference type="RefSeq" id="WP_146786724.1">
    <property type="nucleotide sequence ID" value="NZ_BAABIO010000001.1"/>
</dbReference>
<dbReference type="AlphaFoldDB" id="A0A5B8UIT5"/>
<feature type="binding site" evidence="7">
    <location>
        <position position="521"/>
    </location>
    <ligand>
        <name>substrate</name>
    </ligand>
</feature>
<dbReference type="Proteomes" id="UP000321204">
    <property type="component" value="Chromosome"/>
</dbReference>
<evidence type="ECO:0000256" key="7">
    <source>
        <dbReference type="PIRSR" id="PIRSR005536-2"/>
    </source>
</evidence>
<evidence type="ECO:0000259" key="10">
    <source>
        <dbReference type="Pfam" id="PF16875"/>
    </source>
</evidence>
<dbReference type="EC" id="3.2.1.22" evidence="2 5"/>
<dbReference type="Pfam" id="PF02065">
    <property type="entry name" value="Melibiase"/>
    <property type="match status" value="1"/>
</dbReference>
<evidence type="ECO:0000256" key="2">
    <source>
        <dbReference type="ARBA" id="ARBA00012755"/>
    </source>
</evidence>
<evidence type="ECO:0000256" key="8">
    <source>
        <dbReference type="SAM" id="SignalP"/>
    </source>
</evidence>
<keyword evidence="3 5" id="KW-0378">Hydrolase</keyword>
<dbReference type="Pfam" id="PF16875">
    <property type="entry name" value="Glyco_hydro_36N"/>
    <property type="match status" value="1"/>
</dbReference>
<dbReference type="PANTHER" id="PTHR43053:SF3">
    <property type="entry name" value="ALPHA-GALACTOSIDASE C-RELATED"/>
    <property type="match status" value="1"/>
</dbReference>
<dbReference type="EMBL" id="CP042433">
    <property type="protein sequence ID" value="QEC56296.1"/>
    <property type="molecule type" value="Genomic_DNA"/>
</dbReference>
<dbReference type="SUPFAM" id="SSF51445">
    <property type="entry name" value="(Trans)glycosidases"/>
    <property type="match status" value="1"/>
</dbReference>
<dbReference type="FunFam" id="3.20.20.70:FF:000118">
    <property type="entry name" value="Alpha-galactosidase"/>
    <property type="match status" value="1"/>
</dbReference>